<dbReference type="GO" id="GO:0004585">
    <property type="term" value="F:ornithine carbamoyltransferase activity"/>
    <property type="evidence" value="ECO:0007669"/>
    <property type="project" value="UniProtKB-EC"/>
</dbReference>
<dbReference type="AlphaFoldDB" id="A0A226DY32"/>
<evidence type="ECO:0000259" key="4">
    <source>
        <dbReference type="Pfam" id="PF02729"/>
    </source>
</evidence>
<accession>A0A226DY32</accession>
<dbReference type="STRING" id="158441.A0A226DY32"/>
<dbReference type="InterPro" id="IPR006132">
    <property type="entry name" value="Asp/Orn_carbamoyltranf_P-bd"/>
</dbReference>
<protein>
    <recommendedName>
        <fullName evidence="2">ornithine carbamoyltransferase</fullName>
        <ecNumber evidence="2">2.1.3.3</ecNumber>
    </recommendedName>
</protein>
<dbReference type="InterPro" id="IPR036901">
    <property type="entry name" value="Asp/Orn_carbamoylTrfase_sf"/>
</dbReference>
<dbReference type="GO" id="GO:0005739">
    <property type="term" value="C:mitochondrion"/>
    <property type="evidence" value="ECO:0007669"/>
    <property type="project" value="TreeGrafter"/>
</dbReference>
<proteinExistence type="inferred from homology"/>
<evidence type="ECO:0000256" key="2">
    <source>
        <dbReference type="ARBA" id="ARBA00013007"/>
    </source>
</evidence>
<dbReference type="SUPFAM" id="SSF53671">
    <property type="entry name" value="Aspartate/ornithine carbamoyltransferase"/>
    <property type="match status" value="1"/>
</dbReference>
<gene>
    <name evidence="5" type="ORF">Fcan01_14772</name>
</gene>
<dbReference type="GO" id="GO:0016597">
    <property type="term" value="F:amino acid binding"/>
    <property type="evidence" value="ECO:0007669"/>
    <property type="project" value="InterPro"/>
</dbReference>
<reference evidence="5 6" key="1">
    <citation type="submission" date="2015-12" db="EMBL/GenBank/DDBJ databases">
        <title>The genome of Folsomia candida.</title>
        <authorList>
            <person name="Faddeeva A."/>
            <person name="Derks M.F."/>
            <person name="Anvar Y."/>
            <person name="Smit S."/>
            <person name="Van Straalen N."/>
            <person name="Roelofs D."/>
        </authorList>
    </citation>
    <scope>NUCLEOTIDE SEQUENCE [LARGE SCALE GENOMIC DNA]</scope>
    <source>
        <strain evidence="5 6">VU population</strain>
        <tissue evidence="5">Whole body</tissue>
    </source>
</reference>
<organism evidence="5 6">
    <name type="scientific">Folsomia candida</name>
    <name type="common">Springtail</name>
    <dbReference type="NCBI Taxonomy" id="158441"/>
    <lineage>
        <taxon>Eukaryota</taxon>
        <taxon>Metazoa</taxon>
        <taxon>Ecdysozoa</taxon>
        <taxon>Arthropoda</taxon>
        <taxon>Hexapoda</taxon>
        <taxon>Collembola</taxon>
        <taxon>Entomobryomorpha</taxon>
        <taxon>Isotomoidea</taxon>
        <taxon>Isotomidae</taxon>
        <taxon>Proisotominae</taxon>
        <taxon>Folsomia</taxon>
    </lineage>
</organism>
<evidence type="ECO:0000313" key="6">
    <source>
        <dbReference type="Proteomes" id="UP000198287"/>
    </source>
</evidence>
<dbReference type="PANTHER" id="PTHR45753">
    <property type="entry name" value="ORNITHINE CARBAMOYLTRANSFERASE, MITOCHONDRIAL"/>
    <property type="match status" value="1"/>
</dbReference>
<evidence type="ECO:0000313" key="5">
    <source>
        <dbReference type="EMBL" id="OXA49970.1"/>
    </source>
</evidence>
<dbReference type="EMBL" id="LNIX01000009">
    <property type="protein sequence ID" value="OXA49970.1"/>
    <property type="molecule type" value="Genomic_DNA"/>
</dbReference>
<keyword evidence="3 5" id="KW-0808">Transferase</keyword>
<dbReference type="Gene3D" id="3.40.50.1370">
    <property type="entry name" value="Aspartate/ornithine carbamoyltransferase"/>
    <property type="match status" value="2"/>
</dbReference>
<comment type="similarity">
    <text evidence="1">Belongs to the aspartate/ornithine carbamoyltransferase superfamily. OTCase family.</text>
</comment>
<dbReference type="OMA" id="HETMEMD"/>
<dbReference type="Proteomes" id="UP000198287">
    <property type="component" value="Unassembled WGS sequence"/>
</dbReference>
<evidence type="ECO:0000256" key="1">
    <source>
        <dbReference type="ARBA" id="ARBA00007805"/>
    </source>
</evidence>
<feature type="domain" description="Aspartate/ornithine carbamoyltransferase carbamoyl-P binding" evidence="4">
    <location>
        <begin position="57"/>
        <end position="194"/>
    </location>
</feature>
<dbReference type="PANTHER" id="PTHR45753:SF3">
    <property type="entry name" value="ORNITHINE TRANSCARBAMYLASE, MITOCHONDRIAL"/>
    <property type="match status" value="1"/>
</dbReference>
<sequence length="299" mass="33981">MTPSTLTWAMCRNLSKTIVRRKNTLPIIRRGQIKNAPAPLSNQFDVEISIPSDLMGRDLVTFDNYRTQDIYSLLWIAVDLKQAESLVKKCEGKSICVISDNPIRKISLSSAITKLGAATTFINPAEISHETMEMDLEILGKTVGSSCDVVVFDSKNFDHTNLEKFATGCTVPVICTESSLLCPIYCLGELLTLFEHYDYLRRLVISFLGDSSDQLLNTYALLYPKVGMHLHYFVEGNMDFNIWNKGIELAAQYNTEFKQFDNFFDLVYRSHTLSLSRNSLNMHEVTIKVDEIFIIITLY</sequence>
<keyword evidence="6" id="KW-1185">Reference proteome</keyword>
<dbReference type="GO" id="GO:0019240">
    <property type="term" value="P:citrulline biosynthetic process"/>
    <property type="evidence" value="ECO:0007669"/>
    <property type="project" value="TreeGrafter"/>
</dbReference>
<comment type="caution">
    <text evidence="5">The sequence shown here is derived from an EMBL/GenBank/DDBJ whole genome shotgun (WGS) entry which is preliminary data.</text>
</comment>
<dbReference type="GO" id="GO:0042450">
    <property type="term" value="P:L-arginine biosynthetic process via ornithine"/>
    <property type="evidence" value="ECO:0007669"/>
    <property type="project" value="TreeGrafter"/>
</dbReference>
<dbReference type="Pfam" id="PF02729">
    <property type="entry name" value="OTCace_N"/>
    <property type="match status" value="1"/>
</dbReference>
<name>A0A226DY32_FOLCA</name>
<evidence type="ECO:0000256" key="3">
    <source>
        <dbReference type="ARBA" id="ARBA00022679"/>
    </source>
</evidence>
<dbReference type="OrthoDB" id="10252326at2759"/>
<dbReference type="EC" id="2.1.3.3" evidence="2"/>